<dbReference type="EMBL" id="PDCK01000039">
    <property type="protein sequence ID" value="PRQ56405.1"/>
    <property type="molecule type" value="Genomic_DNA"/>
</dbReference>
<reference evidence="2 3" key="1">
    <citation type="journal article" date="2018" name="Nat. Genet.">
        <title>The Rosa genome provides new insights in the design of modern roses.</title>
        <authorList>
            <person name="Bendahmane M."/>
        </authorList>
    </citation>
    <scope>NUCLEOTIDE SEQUENCE [LARGE SCALE GENOMIC DNA]</scope>
    <source>
        <strain evidence="3">cv. Old Blush</strain>
    </source>
</reference>
<keyword evidence="1" id="KW-0812">Transmembrane</keyword>
<protein>
    <submittedName>
        <fullName evidence="2">Uncharacterized protein</fullName>
    </submittedName>
</protein>
<evidence type="ECO:0000256" key="1">
    <source>
        <dbReference type="SAM" id="Phobius"/>
    </source>
</evidence>
<feature type="transmembrane region" description="Helical" evidence="1">
    <location>
        <begin position="68"/>
        <end position="92"/>
    </location>
</feature>
<organism evidence="2 3">
    <name type="scientific">Rosa chinensis</name>
    <name type="common">China rose</name>
    <dbReference type="NCBI Taxonomy" id="74649"/>
    <lineage>
        <taxon>Eukaryota</taxon>
        <taxon>Viridiplantae</taxon>
        <taxon>Streptophyta</taxon>
        <taxon>Embryophyta</taxon>
        <taxon>Tracheophyta</taxon>
        <taxon>Spermatophyta</taxon>
        <taxon>Magnoliopsida</taxon>
        <taxon>eudicotyledons</taxon>
        <taxon>Gunneridae</taxon>
        <taxon>Pentapetalae</taxon>
        <taxon>rosids</taxon>
        <taxon>fabids</taxon>
        <taxon>Rosales</taxon>
        <taxon>Rosaceae</taxon>
        <taxon>Rosoideae</taxon>
        <taxon>Rosoideae incertae sedis</taxon>
        <taxon>Rosa</taxon>
    </lineage>
</organism>
<gene>
    <name evidence="2" type="ORF">RchiOBHm_Chr1g0336021</name>
</gene>
<keyword evidence="1" id="KW-1133">Transmembrane helix</keyword>
<dbReference type="AlphaFoldDB" id="A0A2P6SCJ8"/>
<sequence length="107" mass="12129">MMKENALVLCFGSQDFTPLILDPSQQHVDPLPLTIHAIIPAARGLFIAYVSWTAGCVPLPQQGSMLRLLYHCHLSTGYCTEYIIALLALIFCNRNCRFRMYNYLAYS</sequence>
<keyword evidence="1" id="KW-0472">Membrane</keyword>
<dbReference type="Proteomes" id="UP000238479">
    <property type="component" value="Chromosome 1"/>
</dbReference>
<comment type="caution">
    <text evidence="2">The sequence shown here is derived from an EMBL/GenBank/DDBJ whole genome shotgun (WGS) entry which is preliminary data.</text>
</comment>
<keyword evidence="3" id="KW-1185">Reference proteome</keyword>
<dbReference type="Gramene" id="PRQ56405">
    <property type="protein sequence ID" value="PRQ56405"/>
    <property type="gene ID" value="RchiOBHm_Chr1g0336021"/>
</dbReference>
<proteinExistence type="predicted"/>
<evidence type="ECO:0000313" key="3">
    <source>
        <dbReference type="Proteomes" id="UP000238479"/>
    </source>
</evidence>
<name>A0A2P6SCJ8_ROSCH</name>
<accession>A0A2P6SCJ8</accession>
<evidence type="ECO:0000313" key="2">
    <source>
        <dbReference type="EMBL" id="PRQ56405.1"/>
    </source>
</evidence>